<accession>W5RAR5</accession>
<dbReference type="Proteomes" id="UP000226269">
    <property type="component" value="Segment"/>
</dbReference>
<gene>
    <name evidence="1" type="ORF">SEP1_079</name>
</gene>
<reference evidence="1 2" key="1">
    <citation type="journal article" date="2014" name="J. Gen. Virol.">
        <title>Isolation and characterization of a new Staphylococcus epidermidis broad-spectrum bacteriophage.</title>
        <authorList>
            <person name="Melo L.D."/>
            <person name="Sillankorva S."/>
            <person name="Ackermann H.W."/>
            <person name="Kropinski A.M."/>
            <person name="Azeredo J."/>
            <person name="Cerca N."/>
        </authorList>
    </citation>
    <scope>NUCLEOTIDE SEQUENCE [LARGE SCALE GENOMIC DNA]</scope>
</reference>
<name>W5RAR5_9CAUD</name>
<evidence type="ECO:0000313" key="1">
    <source>
        <dbReference type="EMBL" id="AGR48204.1"/>
    </source>
</evidence>
<protein>
    <submittedName>
        <fullName evidence="1">Uncharacterized protein</fullName>
    </submittedName>
</protein>
<evidence type="ECO:0000313" key="2">
    <source>
        <dbReference type="Proteomes" id="UP000226269"/>
    </source>
</evidence>
<proteinExistence type="predicted"/>
<dbReference type="EMBL" id="KF021268">
    <property type="protein sequence ID" value="AGR48204.1"/>
    <property type="molecule type" value="Genomic_DNA"/>
</dbReference>
<keyword evidence="2" id="KW-1185">Reference proteome</keyword>
<organism evidence="1 2">
    <name type="scientific">Staphylococcus phage phiIBB-SEP1</name>
    <dbReference type="NCBI Taxonomy" id="1340769"/>
    <lineage>
        <taxon>Viruses</taxon>
        <taxon>Duplodnaviria</taxon>
        <taxon>Heunggongvirae</taxon>
        <taxon>Uroviricota</taxon>
        <taxon>Caudoviricetes</taxon>
        <taxon>Herelleviridae</taxon>
        <taxon>Twortvirinae</taxon>
        <taxon>Sepunavirus</taxon>
        <taxon>Sepunavirus SEP1</taxon>
    </lineage>
</organism>
<sequence length="87" mass="10278">MMIKEENIILLRNPDDHVKVKRLMENEEEFIAVKFDTVSVATVNVQSQMNAIQNYLNIYGYRVLEYGKDNLGLDKESKGYLYARMEW</sequence>